<dbReference type="EMBL" id="JAWONS010000204">
    <property type="protein sequence ID" value="MDW2798378.1"/>
    <property type="molecule type" value="Genomic_DNA"/>
</dbReference>
<keyword evidence="2" id="KW-1185">Reference proteome</keyword>
<accession>A0ABU4GL77</accession>
<reference evidence="1 2" key="1">
    <citation type="submission" date="2023-10" db="EMBL/GenBank/DDBJ databases">
        <title>A novel Glycoside Hydrolase 43-Like Enzyme from Clostrdium boliviensis is an Endo-xylanase, and a Candidate for Xylooligosaccharides Production from Different Xylan Substrates.</title>
        <authorList>
            <person name="Alvarez M.T."/>
            <person name="Rocabado-Villegas L.R."/>
            <person name="Salas-Veizaga D.M."/>
            <person name="Linares-Pasten J.A."/>
            <person name="Gudmundsdottir E.E."/>
            <person name="Hreggvidsson G.O."/>
            <person name="Adlercreutz P."/>
            <person name="Nordberg Karlsson E."/>
        </authorList>
    </citation>
    <scope>NUCLEOTIDE SEQUENCE [LARGE SCALE GENOMIC DNA]</scope>
    <source>
        <strain evidence="1 2">E-1</strain>
    </source>
</reference>
<comment type="caution">
    <text evidence="1">The sequence shown here is derived from an EMBL/GenBank/DDBJ whole genome shotgun (WGS) entry which is preliminary data.</text>
</comment>
<evidence type="ECO:0000313" key="2">
    <source>
        <dbReference type="Proteomes" id="UP001276854"/>
    </source>
</evidence>
<dbReference type="RefSeq" id="WP_318064616.1">
    <property type="nucleotide sequence ID" value="NZ_JAWONS010000204.1"/>
</dbReference>
<organism evidence="1 2">
    <name type="scientific">Clostridium boliviensis</name>
    <dbReference type="NCBI Taxonomy" id="318465"/>
    <lineage>
        <taxon>Bacteria</taxon>
        <taxon>Bacillati</taxon>
        <taxon>Bacillota</taxon>
        <taxon>Clostridia</taxon>
        <taxon>Eubacteriales</taxon>
        <taxon>Clostridiaceae</taxon>
        <taxon>Clostridium</taxon>
    </lineage>
</organism>
<name>A0ABU4GL77_9CLOT</name>
<gene>
    <name evidence="1" type="ORF">RZO55_12420</name>
</gene>
<proteinExistence type="predicted"/>
<sequence>MAGWLDNLLSLKINLDISICLRPVPKAAIIKRINEKISDYQAMEIDHLPESVKQDYEEKIQSNK</sequence>
<evidence type="ECO:0000313" key="1">
    <source>
        <dbReference type="EMBL" id="MDW2798378.1"/>
    </source>
</evidence>
<protein>
    <submittedName>
        <fullName evidence="1">Uncharacterized protein</fullName>
    </submittedName>
</protein>
<feature type="non-terminal residue" evidence="1">
    <location>
        <position position="64"/>
    </location>
</feature>
<dbReference type="Proteomes" id="UP001276854">
    <property type="component" value="Unassembled WGS sequence"/>
</dbReference>